<protein>
    <submittedName>
        <fullName evidence="1">Uncharacterized protein</fullName>
    </submittedName>
</protein>
<evidence type="ECO:0000313" key="2">
    <source>
        <dbReference type="Proteomes" id="UP000198767"/>
    </source>
</evidence>
<sequence length="298" mass="35105">MTKIVDVFRSNRVRARQEAFELMWDNLENSIWWNHYAELDQREKGIEKVRIQYDHYHPTLVSFQTAFTPTVLEIENAKIREVLQFGAGRRLRSIYRAANKFADVAYPKRTDVATEDEQADLDDALMLIYIGIPAFFDALSVASYRSVEPKKFDEKSADLFSKKYMHAIDLALLHEEISPYISWYKRLTQQLRHRFAHRIPPYVPSAIHGQRDTRKYEELQGEYRLAMEEQRFDDLSCIMRQQAELGKFCSMIYFIEDDAQMHLQSTVLNDLLTFQFVALTLFERLLELPGFYENSSSA</sequence>
<evidence type="ECO:0000313" key="1">
    <source>
        <dbReference type="EMBL" id="SCZ53306.1"/>
    </source>
</evidence>
<organism evidence="1 2">
    <name type="scientific">Epibacterium ulvae</name>
    <dbReference type="NCBI Taxonomy" id="1156985"/>
    <lineage>
        <taxon>Bacteria</taxon>
        <taxon>Pseudomonadati</taxon>
        <taxon>Pseudomonadota</taxon>
        <taxon>Alphaproteobacteria</taxon>
        <taxon>Rhodobacterales</taxon>
        <taxon>Roseobacteraceae</taxon>
        <taxon>Epibacterium</taxon>
    </lineage>
</organism>
<dbReference type="AlphaFoldDB" id="A0A1G5PVP9"/>
<dbReference type="Proteomes" id="UP000198767">
    <property type="component" value="Unassembled WGS sequence"/>
</dbReference>
<name>A0A1G5PVP9_9RHOB</name>
<reference evidence="1 2" key="1">
    <citation type="submission" date="2016-10" db="EMBL/GenBank/DDBJ databases">
        <authorList>
            <person name="de Groot N.N."/>
        </authorList>
    </citation>
    <scope>NUCLEOTIDE SEQUENCE [LARGE SCALE GENOMIC DNA]</scope>
    <source>
        <strain evidence="1 2">U95</strain>
    </source>
</reference>
<proteinExistence type="predicted"/>
<dbReference type="RefSeq" id="WP_139163162.1">
    <property type="nucleotide sequence ID" value="NZ_FMWG01000002.1"/>
</dbReference>
<gene>
    <name evidence="1" type="ORF">SAMN04488118_102118</name>
</gene>
<dbReference type="EMBL" id="FMWG01000002">
    <property type="protein sequence ID" value="SCZ53306.1"/>
    <property type="molecule type" value="Genomic_DNA"/>
</dbReference>
<keyword evidence="2" id="KW-1185">Reference proteome</keyword>
<accession>A0A1G5PVP9</accession>